<name>A0AAP2WA03_9FIRM</name>
<comment type="caution">
    <text evidence="10">The sequence shown here is derived from an EMBL/GenBank/DDBJ whole genome shotgun (WGS) entry which is preliminary data.</text>
</comment>
<dbReference type="GO" id="GO:0043190">
    <property type="term" value="C:ATP-binding cassette (ABC) transporter complex"/>
    <property type="evidence" value="ECO:0007669"/>
    <property type="project" value="InterPro"/>
</dbReference>
<keyword evidence="5" id="KW-0029">Amino-acid transport</keyword>
<dbReference type="PROSITE" id="PS50928">
    <property type="entry name" value="ABC_TM1"/>
    <property type="match status" value="1"/>
</dbReference>
<dbReference type="InterPro" id="IPR035906">
    <property type="entry name" value="MetI-like_sf"/>
</dbReference>
<evidence type="ECO:0000256" key="7">
    <source>
        <dbReference type="ARBA" id="ARBA00023136"/>
    </source>
</evidence>
<evidence type="ECO:0000256" key="5">
    <source>
        <dbReference type="ARBA" id="ARBA00022970"/>
    </source>
</evidence>
<dbReference type="Proteomes" id="UP001299265">
    <property type="component" value="Unassembled WGS sequence"/>
</dbReference>
<feature type="transmembrane region" description="Helical" evidence="8">
    <location>
        <begin position="20"/>
        <end position="40"/>
    </location>
</feature>
<keyword evidence="2 8" id="KW-0813">Transport</keyword>
<evidence type="ECO:0000313" key="10">
    <source>
        <dbReference type="EMBL" id="MCD2492567.1"/>
    </source>
</evidence>
<evidence type="ECO:0000256" key="1">
    <source>
        <dbReference type="ARBA" id="ARBA00004651"/>
    </source>
</evidence>
<evidence type="ECO:0000256" key="8">
    <source>
        <dbReference type="RuleBase" id="RU363032"/>
    </source>
</evidence>
<dbReference type="PANTHER" id="PTHR30614:SF0">
    <property type="entry name" value="L-CYSTINE TRANSPORT SYSTEM PERMEASE PROTEIN TCYL"/>
    <property type="match status" value="1"/>
</dbReference>
<evidence type="ECO:0000313" key="11">
    <source>
        <dbReference type="Proteomes" id="UP001299265"/>
    </source>
</evidence>
<dbReference type="EMBL" id="JAJNOR010000004">
    <property type="protein sequence ID" value="MCD2492567.1"/>
    <property type="molecule type" value="Genomic_DNA"/>
</dbReference>
<gene>
    <name evidence="10" type="ORF">LQE92_08000</name>
</gene>
<feature type="transmembrane region" description="Helical" evidence="8">
    <location>
        <begin position="183"/>
        <end position="208"/>
    </location>
</feature>
<dbReference type="AlphaFoldDB" id="A0AAP2WA03"/>
<protein>
    <submittedName>
        <fullName evidence="10">Amino acid ABC transporter permease</fullName>
    </submittedName>
</protein>
<evidence type="ECO:0000256" key="3">
    <source>
        <dbReference type="ARBA" id="ARBA00022475"/>
    </source>
</evidence>
<comment type="subcellular location">
    <subcellularLocation>
        <location evidence="1 8">Cell membrane</location>
        <topology evidence="1 8">Multi-pass membrane protein</topology>
    </subcellularLocation>
</comment>
<dbReference type="InterPro" id="IPR000515">
    <property type="entry name" value="MetI-like"/>
</dbReference>
<dbReference type="SUPFAM" id="SSF161098">
    <property type="entry name" value="MetI-like"/>
    <property type="match status" value="1"/>
</dbReference>
<dbReference type="Gene3D" id="1.10.3720.10">
    <property type="entry name" value="MetI-like"/>
    <property type="match status" value="1"/>
</dbReference>
<accession>A0AAP2WA03</accession>
<evidence type="ECO:0000259" key="9">
    <source>
        <dbReference type="PROSITE" id="PS50928"/>
    </source>
</evidence>
<keyword evidence="7 8" id="KW-0472">Membrane</keyword>
<dbReference type="PANTHER" id="PTHR30614">
    <property type="entry name" value="MEMBRANE COMPONENT OF AMINO ACID ABC TRANSPORTER"/>
    <property type="match status" value="1"/>
</dbReference>
<keyword evidence="3" id="KW-1003">Cell membrane</keyword>
<keyword evidence="4 8" id="KW-0812">Transmembrane</keyword>
<feature type="domain" description="ABC transmembrane type-1" evidence="9">
    <location>
        <begin position="17"/>
        <end position="205"/>
    </location>
</feature>
<dbReference type="GO" id="GO:0006865">
    <property type="term" value="P:amino acid transport"/>
    <property type="evidence" value="ECO:0007669"/>
    <property type="project" value="UniProtKB-KW"/>
</dbReference>
<evidence type="ECO:0000256" key="2">
    <source>
        <dbReference type="ARBA" id="ARBA00022448"/>
    </source>
</evidence>
<keyword evidence="11" id="KW-1185">Reference proteome</keyword>
<proteinExistence type="inferred from homology"/>
<feature type="transmembrane region" description="Helical" evidence="8">
    <location>
        <begin position="52"/>
        <end position="76"/>
    </location>
</feature>
<dbReference type="InterPro" id="IPR010065">
    <property type="entry name" value="AA_ABC_transptr_permease_3TM"/>
</dbReference>
<dbReference type="GO" id="GO:0022857">
    <property type="term" value="F:transmembrane transporter activity"/>
    <property type="evidence" value="ECO:0007669"/>
    <property type="project" value="InterPro"/>
</dbReference>
<sequence length="234" mass="25610">MDKILNYLVSPMFIDGALNTLKVTLCSQTLAILLGFLIALTRRSRVKPLVWLVRGYVWIFRGIPVMVQLIFAFNVLPQWGIRLSGFQTAILALTLNESAYMSEIIRSGLASVSKGQQRAGHVLGMSRLQIMCHITLPQALRVIVPPTGNQFIGMLKTSAMASVIGFGDLLRRASQSAASNFDYVSALAAASIYYLAFSAIFTAILGLIERNMDITRKEKTAAKPVAVLSQESQA</sequence>
<keyword evidence="6 8" id="KW-1133">Transmembrane helix</keyword>
<reference evidence="10 11" key="1">
    <citation type="submission" date="2021-11" db="EMBL/GenBank/DDBJ databases">
        <title>Lacrimispora sp. nov. NSJ-141 isolated from human feces.</title>
        <authorList>
            <person name="Abdugheni R."/>
        </authorList>
    </citation>
    <scope>NUCLEOTIDE SEQUENCE [LARGE SCALE GENOMIC DNA]</scope>
    <source>
        <strain evidence="10 11">NSJ-141</strain>
    </source>
</reference>
<evidence type="ECO:0000256" key="6">
    <source>
        <dbReference type="ARBA" id="ARBA00022989"/>
    </source>
</evidence>
<dbReference type="NCBIfam" id="TIGR01726">
    <property type="entry name" value="HEQRo_perm_3TM"/>
    <property type="match status" value="1"/>
</dbReference>
<organism evidence="10 11">
    <name type="scientific">Lientehia hominis</name>
    <dbReference type="NCBI Taxonomy" id="2897778"/>
    <lineage>
        <taxon>Bacteria</taxon>
        <taxon>Bacillati</taxon>
        <taxon>Bacillota</taxon>
        <taxon>Clostridia</taxon>
        <taxon>Lachnospirales</taxon>
        <taxon>Lachnospiraceae</taxon>
        <taxon>Lientehia</taxon>
    </lineage>
</organism>
<dbReference type="RefSeq" id="WP_231062455.1">
    <property type="nucleotide sequence ID" value="NZ_JAJNOR010000004.1"/>
</dbReference>
<dbReference type="InterPro" id="IPR043429">
    <property type="entry name" value="ArtM/GltK/GlnP/TcyL/YhdX-like"/>
</dbReference>
<evidence type="ECO:0000256" key="4">
    <source>
        <dbReference type="ARBA" id="ARBA00022692"/>
    </source>
</evidence>
<comment type="similarity">
    <text evidence="8">Belongs to the binding-protein-dependent transport system permease family.</text>
</comment>
<dbReference type="CDD" id="cd06261">
    <property type="entry name" value="TM_PBP2"/>
    <property type="match status" value="1"/>
</dbReference>
<dbReference type="Pfam" id="PF00528">
    <property type="entry name" value="BPD_transp_1"/>
    <property type="match status" value="1"/>
</dbReference>